<feature type="domain" description="SLH" evidence="3">
    <location>
        <begin position="652"/>
        <end position="715"/>
    </location>
</feature>
<comment type="subcellular location">
    <subcellularLocation>
        <location evidence="1">Cell envelope</location>
    </subcellularLocation>
</comment>
<dbReference type="InterPro" id="IPR051465">
    <property type="entry name" value="Cell_Envelope_Struct_Comp"/>
</dbReference>
<dbReference type="Pfam" id="PF00395">
    <property type="entry name" value="SLH"/>
    <property type="match status" value="3"/>
</dbReference>
<gene>
    <name evidence="4" type="ORF">BG258_00270</name>
</gene>
<dbReference type="NCBIfam" id="TIGR02543">
    <property type="entry name" value="List_Bact_rpt"/>
    <property type="match status" value="2"/>
</dbReference>
<dbReference type="EMBL" id="MECQ01000001">
    <property type="protein sequence ID" value="ODV54434.1"/>
    <property type="molecule type" value="Genomic_DNA"/>
</dbReference>
<accession>A0A1E4R1U9</accession>
<sequence>MKNDKQVNVALMLVAMLLIIVQPFLELQVVRAAVTTIFPSKIVTGTVYQGIPNSVDILEEIAGVGGYDSGDQTNTAYVKFNLPSNYDYSNAKLSLTPIPGSDSGGDISNLTINIGSSDDWIVTDGNTYPLTSLPSKKVGIEKDFSKPTYSFNNFDSPILLPIGDLLTEQNINDIGSSNIITLILSSPNMKDDYAVFNNISLVDFNTSPQVKHTVSFETDGGSAVPSQSVVNGGMATMPEVEPTKAGYTFGGWYKDVGYTQTYDFTSVITENTTIYAKWNAQTYIVSFNTDGGSAVSNQSVAHGEKASEPTPAPTKVGYTFGGWYTSNTLEKLFDFESSSITRNITIYAKWVSNVSPPTSNNSSNSDSFTPTTNTERIVVEVEGEDGVNLSKTPITRTTIPDGVIKDHVSMSEDIAKETIEKAKQLGNDFARIIIPDTTDKVSEVVIEIPKSSLVQLSFGNIKLEMATANVVISIPDLSNFNDDLYFRLVPIKSSEQQHRVEERIVEEDIIKNSIQSEKVHLIGRPMTIETNMQNRPVTLTLPLPKTITQEQLDNLAIFIEHSDGTKELLRGKVVDYQKDMQGLQFEVQKFSTFSILYLPEKRKVEEPTTNHVTHIPYIQGNSDGTFRPNASVTRAQMASMFARQLTGNAIPTSKATFTDTVQHDAKDAIEFVKNTGLFNGVTETSFHPNGFITRAQMASVAARWIEKHCANNPNADFCKPTSQGRVFKDVSNNHWAVQAINTVNARGIMTGTMADAFDPEVYLTRAQAVKVLNRLFERQAVTELQQPIFKDVPSDHWAFNEIQEAAVKHIHSK</sequence>
<dbReference type="GO" id="GO:0030313">
    <property type="term" value="C:cell envelope"/>
    <property type="evidence" value="ECO:0007669"/>
    <property type="project" value="UniProtKB-SubCell"/>
</dbReference>
<dbReference type="PROSITE" id="PS51272">
    <property type="entry name" value="SLH"/>
    <property type="match status" value="2"/>
</dbReference>
<evidence type="ECO:0000313" key="5">
    <source>
        <dbReference type="Proteomes" id="UP000094784"/>
    </source>
</evidence>
<dbReference type="RefSeq" id="WP_069479724.1">
    <property type="nucleotide sequence ID" value="NZ_KV766182.1"/>
</dbReference>
<evidence type="ECO:0000313" key="4">
    <source>
        <dbReference type="EMBL" id="ODV54434.1"/>
    </source>
</evidence>
<comment type="caution">
    <text evidence="4">The sequence shown here is derived from an EMBL/GenBank/DDBJ whole genome shotgun (WGS) entry which is preliminary data.</text>
</comment>
<organism evidence="4 5">
    <name type="scientific">Lysinibacillus fusiformis</name>
    <dbReference type="NCBI Taxonomy" id="28031"/>
    <lineage>
        <taxon>Bacteria</taxon>
        <taxon>Bacillati</taxon>
        <taxon>Bacillota</taxon>
        <taxon>Bacilli</taxon>
        <taxon>Bacillales</taxon>
        <taxon>Bacillaceae</taxon>
        <taxon>Lysinibacillus</taxon>
    </lineage>
</organism>
<keyword evidence="2" id="KW-0732">Signal</keyword>
<evidence type="ECO:0000256" key="2">
    <source>
        <dbReference type="ARBA" id="ARBA00022729"/>
    </source>
</evidence>
<dbReference type="Pfam" id="PF09479">
    <property type="entry name" value="Flg_new"/>
    <property type="match status" value="2"/>
</dbReference>
<proteinExistence type="predicted"/>
<feature type="domain" description="SLH" evidence="3">
    <location>
        <begin position="723"/>
        <end position="786"/>
    </location>
</feature>
<dbReference type="InterPro" id="IPR013378">
    <property type="entry name" value="InlB-like_B-rpt"/>
</dbReference>
<reference evidence="4 5" key="1">
    <citation type="submission" date="2016-09" db="EMBL/GenBank/DDBJ databases">
        <title>Draft genome sequence of the soil isolate, Lysinibacillus fusiformis M5, a potential hypoxanthine producer.</title>
        <authorList>
            <person name="Gallegos-Monterrosa R."/>
            <person name="Maroti G."/>
            <person name="Balint B."/>
            <person name="Kovacs A.T."/>
        </authorList>
    </citation>
    <scope>NUCLEOTIDE SEQUENCE [LARGE SCALE GENOMIC DNA]</scope>
    <source>
        <strain evidence="4 5">M5</strain>
    </source>
</reference>
<dbReference type="InterPro" id="IPR042229">
    <property type="entry name" value="Listeria/Bacterioides_rpt_sf"/>
</dbReference>
<dbReference type="Proteomes" id="UP000094784">
    <property type="component" value="Unassembled WGS sequence"/>
</dbReference>
<evidence type="ECO:0000259" key="3">
    <source>
        <dbReference type="PROSITE" id="PS51272"/>
    </source>
</evidence>
<protein>
    <recommendedName>
        <fullName evidence="3">SLH domain-containing protein</fullName>
    </recommendedName>
</protein>
<dbReference type="PANTHER" id="PTHR43308">
    <property type="entry name" value="OUTER MEMBRANE PROTEIN ALPHA-RELATED"/>
    <property type="match status" value="1"/>
</dbReference>
<name>A0A1E4R1U9_9BACI</name>
<evidence type="ECO:0000256" key="1">
    <source>
        <dbReference type="ARBA" id="ARBA00004196"/>
    </source>
</evidence>
<dbReference type="AlphaFoldDB" id="A0A1E4R1U9"/>
<dbReference type="Gene3D" id="2.60.40.4270">
    <property type="entry name" value="Listeria-Bacteroides repeat domain"/>
    <property type="match status" value="2"/>
</dbReference>
<dbReference type="InterPro" id="IPR001119">
    <property type="entry name" value="SLH_dom"/>
</dbReference>